<dbReference type="GO" id="GO:0071555">
    <property type="term" value="P:cell wall organization"/>
    <property type="evidence" value="ECO:0007669"/>
    <property type="project" value="UniProtKB-KW"/>
</dbReference>
<dbReference type="OrthoDB" id="9782045at2"/>
<dbReference type="CDD" id="cd01750">
    <property type="entry name" value="GATase1_CobQ"/>
    <property type="match status" value="1"/>
</dbReference>
<feature type="active site" evidence="2">
    <location>
        <position position="192"/>
    </location>
</feature>
<dbReference type="RefSeq" id="WP_154760063.1">
    <property type="nucleotide sequence ID" value="NZ_WMBA01000057.1"/>
</dbReference>
<comment type="catalytic activity">
    <reaction evidence="2">
        <text>beta-D-GlcNAc-(1-&gt;4)-Mur2Ac(oyl-L-Ala-gamma-D-Glu-L-Lys-D-Ala-D-Ala)-di-trans,octa-cis-undecaprenyl diphosphate + L-glutamine + ATP + H2O = beta-D-GlcNAc-(1-&gt;4)-Mur2Ac(oyl-L-Ala-D-isoglutaminyl-L-Lys-D-Ala-D-Ala)-di-trans,octa-cis-undecaprenyl diphosphate + L-glutamate + ADP + phosphate + H(+)</text>
        <dbReference type="Rhea" id="RHEA:57928"/>
        <dbReference type="ChEBI" id="CHEBI:15377"/>
        <dbReference type="ChEBI" id="CHEBI:15378"/>
        <dbReference type="ChEBI" id="CHEBI:29985"/>
        <dbReference type="ChEBI" id="CHEBI:30616"/>
        <dbReference type="ChEBI" id="CHEBI:43474"/>
        <dbReference type="ChEBI" id="CHEBI:58359"/>
        <dbReference type="ChEBI" id="CHEBI:60033"/>
        <dbReference type="ChEBI" id="CHEBI:62233"/>
        <dbReference type="ChEBI" id="CHEBI:456216"/>
        <dbReference type="EC" id="6.3.5.13"/>
    </reaction>
</comment>
<dbReference type="PANTHER" id="PTHR21343">
    <property type="entry name" value="DETHIOBIOTIN SYNTHETASE"/>
    <property type="match status" value="1"/>
</dbReference>
<name>A0A6N7Z8F4_9PSEU</name>
<dbReference type="GO" id="GO:0008360">
    <property type="term" value="P:regulation of cell shape"/>
    <property type="evidence" value="ECO:0007669"/>
    <property type="project" value="UniProtKB-KW"/>
</dbReference>
<keyword evidence="2" id="KW-0573">Peptidoglycan synthesis</keyword>
<dbReference type="Gene3D" id="3.40.50.880">
    <property type="match status" value="1"/>
</dbReference>
<accession>A0A6N7Z8F4</accession>
<dbReference type="EMBL" id="WMBA01000057">
    <property type="protein sequence ID" value="MTD57954.1"/>
    <property type="molecule type" value="Genomic_DNA"/>
</dbReference>
<dbReference type="UniPathway" id="UPA00219"/>
<comment type="caution">
    <text evidence="4">The sequence shown here is derived from an EMBL/GenBank/DDBJ whole genome shotgun (WGS) entry which is preliminary data.</text>
</comment>
<dbReference type="GO" id="GO:0009252">
    <property type="term" value="P:peptidoglycan biosynthetic process"/>
    <property type="evidence" value="ECO:0007669"/>
    <property type="project" value="UniProtKB-UniRule"/>
</dbReference>
<dbReference type="EC" id="6.3.5.13" evidence="2"/>
<dbReference type="GO" id="GO:0004359">
    <property type="term" value="F:glutaminase activity"/>
    <property type="evidence" value="ECO:0007669"/>
    <property type="project" value="UniProtKB-UniRule"/>
</dbReference>
<keyword evidence="2" id="KW-0378">Hydrolase</keyword>
<dbReference type="AlphaFoldDB" id="A0A6N7Z8F4"/>
<organism evidence="4 5">
    <name type="scientific">Amycolatopsis pithecellobii</name>
    <dbReference type="NCBI Taxonomy" id="664692"/>
    <lineage>
        <taxon>Bacteria</taxon>
        <taxon>Bacillati</taxon>
        <taxon>Actinomycetota</taxon>
        <taxon>Actinomycetes</taxon>
        <taxon>Pseudonocardiales</taxon>
        <taxon>Pseudonocardiaceae</taxon>
        <taxon>Amycolatopsis</taxon>
    </lineage>
</organism>
<comment type="catalytic activity">
    <reaction evidence="2">
        <text>L-glutamine + H2O = L-glutamate + NH4(+)</text>
        <dbReference type="Rhea" id="RHEA:15889"/>
        <dbReference type="ChEBI" id="CHEBI:15377"/>
        <dbReference type="ChEBI" id="CHEBI:28938"/>
        <dbReference type="ChEBI" id="CHEBI:29985"/>
        <dbReference type="ChEBI" id="CHEBI:58359"/>
        <dbReference type="EC" id="3.5.1.2"/>
    </reaction>
</comment>
<keyword evidence="4" id="KW-0808">Transferase</keyword>
<dbReference type="GO" id="GO:0016740">
    <property type="term" value="F:transferase activity"/>
    <property type="evidence" value="ECO:0007669"/>
    <property type="project" value="UniProtKB-KW"/>
</dbReference>
<comment type="pathway">
    <text evidence="2">Cell wall biogenesis; peptidoglycan biosynthesis.</text>
</comment>
<feature type="active site" description="Nucleophile" evidence="2">
    <location>
        <position position="94"/>
    </location>
</feature>
<keyword evidence="1 2" id="KW-0315">Glutamine amidotransferase</keyword>
<evidence type="ECO:0000313" key="5">
    <source>
        <dbReference type="Proteomes" id="UP000440096"/>
    </source>
</evidence>
<proteinExistence type="inferred from homology"/>
<protein>
    <recommendedName>
        <fullName evidence="2">Lipid II isoglutaminyl synthase (glutamine-hydrolyzing) subunit GatD</fullName>
        <ecNumber evidence="2">6.3.5.13</ecNumber>
    </recommendedName>
    <alternativeName>
        <fullName evidence="2">Lipid II isoglutaminyl synthase glutaminase subunit</fullName>
        <ecNumber evidence="2">3.5.1.2</ecNumber>
    </alternativeName>
</protein>
<dbReference type="Proteomes" id="UP000440096">
    <property type="component" value="Unassembled WGS sequence"/>
</dbReference>
<evidence type="ECO:0000256" key="1">
    <source>
        <dbReference type="ARBA" id="ARBA00022962"/>
    </source>
</evidence>
<dbReference type="InterPro" id="IPR011698">
    <property type="entry name" value="GATase_3"/>
</dbReference>
<gene>
    <name evidence="2" type="primary">gatD</name>
    <name evidence="4" type="ORF">GKO32_28815</name>
</gene>
<dbReference type="SUPFAM" id="SSF52317">
    <property type="entry name" value="Class I glutamine amidotransferase-like"/>
    <property type="match status" value="1"/>
</dbReference>
<comment type="subunit">
    <text evidence="2">Forms a heterodimer with MurT.</text>
</comment>
<sequence length="239" mass="25008">MTDSTVRIGLVLPDILGTYSDSGNATVLRQRLRWRDVPATVLEIGYDEPVPASLDLYLLGGGEDEAQTLAASRLRANPGIQRAAARGAVVFAVCAGLQLLGTEFRTFAGVRHEGLGLLDLTTAPGKRRAVGEIVVRAGAGLGAEPLTGFENHLGVTTIGPGSRPLGEVLSGTGNGDGTDGAVTGRVLATYLHGPVLARNPMLADLLLGWVLGAPPPALPLPEVSALRRERLHAAKRRHR</sequence>
<comment type="function">
    <text evidence="2">The lipid II isoglutaminyl synthase complex catalyzes the formation of alpha-D-isoglutamine in the cell wall lipid II stem peptide. The GatD subunit catalyzes the hydrolysis of glutamine to glutamate and ammonia. The resulting ammonia molecule is channeled to the active site of MurT.</text>
</comment>
<dbReference type="PANTHER" id="PTHR21343:SF9">
    <property type="entry name" value="LIPID II ISOGLUTAMINYL SYNTHASE (GLUTAMINE-HYDROLYZING) SUBUNIT GATD"/>
    <property type="match status" value="1"/>
</dbReference>
<keyword evidence="5" id="KW-1185">Reference proteome</keyword>
<evidence type="ECO:0000313" key="4">
    <source>
        <dbReference type="EMBL" id="MTD57954.1"/>
    </source>
</evidence>
<dbReference type="HAMAP" id="MF_02213">
    <property type="entry name" value="Lipid_II_synth_GatD"/>
    <property type="match status" value="1"/>
</dbReference>
<dbReference type="InterPro" id="IPR029062">
    <property type="entry name" value="Class_I_gatase-like"/>
</dbReference>
<dbReference type="InterPro" id="IPR043702">
    <property type="entry name" value="Lipid_II_synth_GatD"/>
</dbReference>
<dbReference type="EC" id="3.5.1.2" evidence="2"/>
<dbReference type="GO" id="GO:0009236">
    <property type="term" value="P:cobalamin biosynthetic process"/>
    <property type="evidence" value="ECO:0007669"/>
    <property type="project" value="InterPro"/>
</dbReference>
<feature type="binding site" evidence="2">
    <location>
        <position position="128"/>
    </location>
    <ligand>
        <name>substrate</name>
    </ligand>
</feature>
<feature type="domain" description="CobB/CobQ-like glutamine amidotransferase" evidence="3">
    <location>
        <begin position="8"/>
        <end position="199"/>
    </location>
</feature>
<dbReference type="InterPro" id="IPR033949">
    <property type="entry name" value="CobQ_GATase1"/>
</dbReference>
<keyword evidence="2" id="KW-0133">Cell shape</keyword>
<keyword evidence="2" id="KW-0961">Cell wall biogenesis/degradation</keyword>
<dbReference type="Pfam" id="PF07685">
    <property type="entry name" value="GATase_3"/>
    <property type="match status" value="1"/>
</dbReference>
<dbReference type="GO" id="GO:0140282">
    <property type="term" value="F:carbon-nitrogen ligase activity on lipid II"/>
    <property type="evidence" value="ECO:0007669"/>
    <property type="project" value="UniProtKB-UniRule"/>
</dbReference>
<dbReference type="PROSITE" id="PS51274">
    <property type="entry name" value="GATASE_COBBQ"/>
    <property type="match status" value="1"/>
</dbReference>
<evidence type="ECO:0000256" key="2">
    <source>
        <dbReference type="HAMAP-Rule" id="MF_02213"/>
    </source>
</evidence>
<keyword evidence="2" id="KW-0436">Ligase</keyword>
<reference evidence="4 5" key="1">
    <citation type="submission" date="2019-11" db="EMBL/GenBank/DDBJ databases">
        <title>Draft genome of Amycolatopsis RM579.</title>
        <authorList>
            <person name="Duangmal K."/>
            <person name="Mingma R."/>
        </authorList>
    </citation>
    <scope>NUCLEOTIDE SEQUENCE [LARGE SCALE GENOMIC DNA]</scope>
    <source>
        <strain evidence="4 5">RM579</strain>
    </source>
</reference>
<comment type="similarity">
    <text evidence="2">Belongs to the CobB/CobQ family. GatD subfamily.</text>
</comment>
<evidence type="ECO:0000259" key="3">
    <source>
        <dbReference type="Pfam" id="PF07685"/>
    </source>
</evidence>